<dbReference type="Proteomes" id="UP000614601">
    <property type="component" value="Unassembled WGS sequence"/>
</dbReference>
<dbReference type="OrthoDB" id="5875325at2759"/>
<dbReference type="Proteomes" id="UP000783686">
    <property type="component" value="Unassembled WGS sequence"/>
</dbReference>
<sequence>MKFFIVFLCFATVTALYDHGPAERFWDLLKGLQGEKLQQVKEIVYDPDLTKRQTLEMMDDWVENQSPQIQALYKQSMDNFEQRDHARNAQLDRKAEHLSVAGRELEAEIRAIYDNLDLTDRHTCESVAEVVSMSAHVLQKELGISPPPCDEVFKTLHKH</sequence>
<keyword evidence="3" id="KW-1185">Reference proteome</keyword>
<evidence type="ECO:0000256" key="1">
    <source>
        <dbReference type="SAM" id="SignalP"/>
    </source>
</evidence>
<keyword evidence="1" id="KW-0732">Signal</keyword>
<feature type="signal peptide" evidence="1">
    <location>
        <begin position="1"/>
        <end position="15"/>
    </location>
</feature>
<accession>A0A811KSM8</accession>
<evidence type="ECO:0000313" key="3">
    <source>
        <dbReference type="Proteomes" id="UP000614601"/>
    </source>
</evidence>
<evidence type="ECO:0000313" key="2">
    <source>
        <dbReference type="EMBL" id="CAD5218460.1"/>
    </source>
</evidence>
<evidence type="ECO:0008006" key="4">
    <source>
        <dbReference type="Google" id="ProtNLM"/>
    </source>
</evidence>
<proteinExistence type="predicted"/>
<organism evidence="2 3">
    <name type="scientific">Bursaphelenchus okinawaensis</name>
    <dbReference type="NCBI Taxonomy" id="465554"/>
    <lineage>
        <taxon>Eukaryota</taxon>
        <taxon>Metazoa</taxon>
        <taxon>Ecdysozoa</taxon>
        <taxon>Nematoda</taxon>
        <taxon>Chromadorea</taxon>
        <taxon>Rhabditida</taxon>
        <taxon>Tylenchina</taxon>
        <taxon>Tylenchomorpha</taxon>
        <taxon>Aphelenchoidea</taxon>
        <taxon>Aphelenchoididae</taxon>
        <taxon>Bursaphelenchus</taxon>
    </lineage>
</organism>
<dbReference type="EMBL" id="CAJFCW020000004">
    <property type="protein sequence ID" value="CAG9110580.1"/>
    <property type="molecule type" value="Genomic_DNA"/>
</dbReference>
<feature type="chain" id="PRO_5035595045" description="SXP/RAL-2 family protein Ani s 5-like cation-binding domain-containing protein" evidence="1">
    <location>
        <begin position="16"/>
        <end position="159"/>
    </location>
</feature>
<reference evidence="2" key="1">
    <citation type="submission" date="2020-09" db="EMBL/GenBank/DDBJ databases">
        <authorList>
            <person name="Kikuchi T."/>
        </authorList>
    </citation>
    <scope>NUCLEOTIDE SEQUENCE</scope>
    <source>
        <strain evidence="2">SH1</strain>
    </source>
</reference>
<name>A0A811KSM8_9BILA</name>
<comment type="caution">
    <text evidence="2">The sequence shown here is derived from an EMBL/GenBank/DDBJ whole genome shotgun (WGS) entry which is preliminary data.</text>
</comment>
<dbReference type="AlphaFoldDB" id="A0A811KSM8"/>
<gene>
    <name evidence="2" type="ORF">BOKJ2_LOCUS7670</name>
</gene>
<protein>
    <recommendedName>
        <fullName evidence="4">SXP/RAL-2 family protein Ani s 5-like cation-binding domain-containing protein</fullName>
    </recommendedName>
</protein>
<dbReference type="EMBL" id="CAJFDH010000004">
    <property type="protein sequence ID" value="CAD5218460.1"/>
    <property type="molecule type" value="Genomic_DNA"/>
</dbReference>